<organism evidence="1 2">
    <name type="scientific">Roseburia yibonii</name>
    <dbReference type="NCBI Taxonomy" id="2763063"/>
    <lineage>
        <taxon>Bacteria</taxon>
        <taxon>Bacillati</taxon>
        <taxon>Bacillota</taxon>
        <taxon>Clostridia</taxon>
        <taxon>Lachnospirales</taxon>
        <taxon>Lachnospiraceae</taxon>
        <taxon>Roseburia</taxon>
    </lineage>
</organism>
<proteinExistence type="predicted"/>
<evidence type="ECO:0000313" key="2">
    <source>
        <dbReference type="Proteomes" id="UP000621540"/>
    </source>
</evidence>
<gene>
    <name evidence="1" type="ORF">H8Z76_03095</name>
</gene>
<name>A0ABR7I7X7_9FIRM</name>
<sequence length="119" mass="13162">MLKMYVNGKELEPVGLGAQMGRLDNEEILCVTFKSSGQMETAVKVFENLTDDSTVILENEKKKMRYTGYTVLDDEVVARKNTDGTYTYSVRLKKKSALEVAKQAAADVEYLAAVAGVDL</sequence>
<accession>A0ABR7I7X7</accession>
<protein>
    <submittedName>
        <fullName evidence="1">Uncharacterized protein</fullName>
    </submittedName>
</protein>
<dbReference type="Proteomes" id="UP000621540">
    <property type="component" value="Unassembled WGS sequence"/>
</dbReference>
<dbReference type="RefSeq" id="WP_186981652.1">
    <property type="nucleotide sequence ID" value="NZ_JACOQH010000002.1"/>
</dbReference>
<reference evidence="1 2" key="1">
    <citation type="submission" date="2020-08" db="EMBL/GenBank/DDBJ databases">
        <title>Genome public.</title>
        <authorList>
            <person name="Liu C."/>
            <person name="Sun Q."/>
        </authorList>
    </citation>
    <scope>NUCLEOTIDE SEQUENCE [LARGE SCALE GENOMIC DNA]</scope>
    <source>
        <strain evidence="1 2">BX0805</strain>
    </source>
</reference>
<keyword evidence="2" id="KW-1185">Reference proteome</keyword>
<evidence type="ECO:0000313" key="1">
    <source>
        <dbReference type="EMBL" id="MBC5753020.1"/>
    </source>
</evidence>
<dbReference type="EMBL" id="JACOQH010000002">
    <property type="protein sequence ID" value="MBC5753020.1"/>
    <property type="molecule type" value="Genomic_DNA"/>
</dbReference>
<comment type="caution">
    <text evidence="1">The sequence shown here is derived from an EMBL/GenBank/DDBJ whole genome shotgun (WGS) entry which is preliminary data.</text>
</comment>